<dbReference type="PANTHER" id="PTHR45798">
    <property type="entry name" value="RING-H2 FINGER PROTEIN ATL61-RELATED-RELATED"/>
    <property type="match status" value="1"/>
</dbReference>
<dbReference type="InterPro" id="IPR001841">
    <property type="entry name" value="Znf_RING"/>
</dbReference>
<dbReference type="GO" id="GO:0008270">
    <property type="term" value="F:zinc ion binding"/>
    <property type="evidence" value="ECO:0007669"/>
    <property type="project" value="UniProtKB-KW"/>
</dbReference>
<dbReference type="AlphaFoldDB" id="A0A834WSF8"/>
<dbReference type="InterPro" id="IPR052788">
    <property type="entry name" value="RING-type_E3_ligase_ATL"/>
</dbReference>
<evidence type="ECO:0000256" key="4">
    <source>
        <dbReference type="PROSITE-ProRule" id="PRU00175"/>
    </source>
</evidence>
<reference evidence="7" key="1">
    <citation type="submission" date="2020-09" db="EMBL/GenBank/DDBJ databases">
        <title>Genome-Enabled Discovery of Anthraquinone Biosynthesis in Senna tora.</title>
        <authorList>
            <person name="Kang S.-H."/>
            <person name="Pandey R.P."/>
            <person name="Lee C.-M."/>
            <person name="Sim J.-S."/>
            <person name="Jeong J.-T."/>
            <person name="Choi B.-S."/>
            <person name="Jung M."/>
            <person name="Ginzburg D."/>
            <person name="Zhao K."/>
            <person name="Won S.Y."/>
            <person name="Oh T.-J."/>
            <person name="Yu Y."/>
            <person name="Kim N.-H."/>
            <person name="Lee O.R."/>
            <person name="Lee T.-H."/>
            <person name="Bashyal P."/>
            <person name="Kim T.-S."/>
            <person name="Lee W.-H."/>
            <person name="Kawkins C."/>
            <person name="Kim C.-K."/>
            <person name="Kim J.S."/>
            <person name="Ahn B.O."/>
            <person name="Rhee S.Y."/>
            <person name="Sohng J.K."/>
        </authorList>
    </citation>
    <scope>NUCLEOTIDE SEQUENCE</scope>
    <source>
        <tissue evidence="7">Leaf</tissue>
    </source>
</reference>
<gene>
    <name evidence="7" type="ORF">G2W53_011792</name>
</gene>
<dbReference type="OrthoDB" id="8062037at2759"/>
<proteinExistence type="predicted"/>
<keyword evidence="8" id="KW-1185">Reference proteome</keyword>
<comment type="caution">
    <text evidence="7">The sequence shown here is derived from an EMBL/GenBank/DDBJ whole genome shotgun (WGS) entry which is preliminary data.</text>
</comment>
<sequence length="158" mass="16813">MSFHRRFLGERASPSPAIDSDLLVILAALLCGLICVLGLVAVARCACLRRAPAPAAAAGANKGIKKKALRSLPKLTITPESASTYSDCAICLTDLIGGDEIRLLPQCAHAFHVSCIDKWLESHSSCPSCRQILVFSRCRKCGGSTTPPLSHDPNTFLP</sequence>
<feature type="transmembrane region" description="Helical" evidence="5">
    <location>
        <begin position="21"/>
        <end position="43"/>
    </location>
</feature>
<evidence type="ECO:0000256" key="2">
    <source>
        <dbReference type="ARBA" id="ARBA00022771"/>
    </source>
</evidence>
<feature type="domain" description="RING-type" evidence="6">
    <location>
        <begin position="88"/>
        <end position="130"/>
    </location>
</feature>
<evidence type="ECO:0000259" key="6">
    <source>
        <dbReference type="PROSITE" id="PS50089"/>
    </source>
</evidence>
<dbReference type="Gene3D" id="3.30.40.10">
    <property type="entry name" value="Zinc/RING finger domain, C3HC4 (zinc finger)"/>
    <property type="match status" value="1"/>
</dbReference>
<name>A0A834WSF8_9FABA</name>
<dbReference type="InterPro" id="IPR013083">
    <property type="entry name" value="Znf_RING/FYVE/PHD"/>
</dbReference>
<dbReference type="PROSITE" id="PS50089">
    <property type="entry name" value="ZF_RING_2"/>
    <property type="match status" value="1"/>
</dbReference>
<keyword evidence="5" id="KW-1133">Transmembrane helix</keyword>
<evidence type="ECO:0000256" key="3">
    <source>
        <dbReference type="ARBA" id="ARBA00022833"/>
    </source>
</evidence>
<dbReference type="PANTHER" id="PTHR45798:SF97">
    <property type="entry name" value="ALCOHOL-SENSITIVE RING FINGER PROTEIN 1"/>
    <property type="match status" value="1"/>
</dbReference>
<dbReference type="Proteomes" id="UP000634136">
    <property type="component" value="Unassembled WGS sequence"/>
</dbReference>
<evidence type="ECO:0000313" key="8">
    <source>
        <dbReference type="Proteomes" id="UP000634136"/>
    </source>
</evidence>
<protein>
    <submittedName>
        <fullName evidence="7">RING-H2 finger protein ATL80</fullName>
    </submittedName>
</protein>
<keyword evidence="5" id="KW-0472">Membrane</keyword>
<keyword evidence="3" id="KW-0862">Zinc</keyword>
<dbReference type="SMART" id="SM00184">
    <property type="entry name" value="RING"/>
    <property type="match status" value="1"/>
</dbReference>
<keyword evidence="2 4" id="KW-0863">Zinc-finger</keyword>
<dbReference type="EMBL" id="JAAIUW010000005">
    <property type="protein sequence ID" value="KAF7829459.1"/>
    <property type="molecule type" value="Genomic_DNA"/>
</dbReference>
<evidence type="ECO:0000256" key="1">
    <source>
        <dbReference type="ARBA" id="ARBA00022723"/>
    </source>
</evidence>
<keyword evidence="5" id="KW-0812">Transmembrane</keyword>
<dbReference type="SUPFAM" id="SSF57850">
    <property type="entry name" value="RING/U-box"/>
    <property type="match status" value="1"/>
</dbReference>
<evidence type="ECO:0000256" key="5">
    <source>
        <dbReference type="SAM" id="Phobius"/>
    </source>
</evidence>
<keyword evidence="1" id="KW-0479">Metal-binding</keyword>
<accession>A0A834WSF8</accession>
<organism evidence="7 8">
    <name type="scientific">Senna tora</name>
    <dbReference type="NCBI Taxonomy" id="362788"/>
    <lineage>
        <taxon>Eukaryota</taxon>
        <taxon>Viridiplantae</taxon>
        <taxon>Streptophyta</taxon>
        <taxon>Embryophyta</taxon>
        <taxon>Tracheophyta</taxon>
        <taxon>Spermatophyta</taxon>
        <taxon>Magnoliopsida</taxon>
        <taxon>eudicotyledons</taxon>
        <taxon>Gunneridae</taxon>
        <taxon>Pentapetalae</taxon>
        <taxon>rosids</taxon>
        <taxon>fabids</taxon>
        <taxon>Fabales</taxon>
        <taxon>Fabaceae</taxon>
        <taxon>Caesalpinioideae</taxon>
        <taxon>Cassia clade</taxon>
        <taxon>Senna</taxon>
    </lineage>
</organism>
<evidence type="ECO:0000313" key="7">
    <source>
        <dbReference type="EMBL" id="KAF7829459.1"/>
    </source>
</evidence>
<dbReference type="Pfam" id="PF13639">
    <property type="entry name" value="zf-RING_2"/>
    <property type="match status" value="1"/>
</dbReference>